<feature type="region of interest" description="Disordered" evidence="3">
    <location>
        <begin position="277"/>
        <end position="297"/>
    </location>
</feature>
<evidence type="ECO:0000313" key="5">
    <source>
        <dbReference type="EMBL" id="KAJ8449823.1"/>
    </source>
</evidence>
<keyword evidence="6" id="KW-1185">Reference proteome</keyword>
<evidence type="ECO:0000256" key="3">
    <source>
        <dbReference type="SAM" id="MobiDB-lite"/>
    </source>
</evidence>
<dbReference type="PANTHER" id="PTHR48025">
    <property type="entry name" value="OS02G0815200 PROTEIN"/>
    <property type="match status" value="1"/>
</dbReference>
<dbReference type="SMART" id="SM00360">
    <property type="entry name" value="RRM"/>
    <property type="match status" value="1"/>
</dbReference>
<dbReference type="OrthoDB" id="999103at2759"/>
<dbReference type="InterPro" id="IPR000504">
    <property type="entry name" value="RRM_dom"/>
</dbReference>
<dbReference type="InterPro" id="IPR050502">
    <property type="entry name" value="Euk_RNA-bind_prot"/>
</dbReference>
<protein>
    <recommendedName>
        <fullName evidence="4">RRM domain-containing protein</fullName>
    </recommendedName>
</protein>
<proteinExistence type="predicted"/>
<comment type="caution">
    <text evidence="5">The sequence shown here is derived from an EMBL/GenBank/DDBJ whole genome shotgun (WGS) entry which is preliminary data.</text>
</comment>
<dbReference type="GO" id="GO:0005634">
    <property type="term" value="C:nucleus"/>
    <property type="evidence" value="ECO:0007669"/>
    <property type="project" value="TreeGrafter"/>
</dbReference>
<dbReference type="Gene3D" id="3.30.70.330">
    <property type="match status" value="1"/>
</dbReference>
<reference evidence="5" key="1">
    <citation type="submission" date="2022-04" db="EMBL/GenBank/DDBJ databases">
        <title>Carnegiea gigantea Genome sequencing and assembly v2.</title>
        <authorList>
            <person name="Copetti D."/>
            <person name="Sanderson M.J."/>
            <person name="Burquez A."/>
            <person name="Wojciechowski M.F."/>
        </authorList>
    </citation>
    <scope>NUCLEOTIDE SEQUENCE</scope>
    <source>
        <strain evidence="5">SGP5-SGP5p</strain>
        <tissue evidence="5">Aerial part</tissue>
    </source>
</reference>
<gene>
    <name evidence="5" type="ORF">Cgig2_001479</name>
</gene>
<sequence>MAGEERERKRQAIGPARGRTEWRREFTIYIENLPLDMGSQDLRNILQQAGQISDVYIPQRLTRKTGKKFGFVRFWKVEEVEKCIYMFNNQFLRGKKIMANREETLDNSKEVKLVKEEVNKEHLNWLKRSPVCVSDEPRELDVLQTALNTNFPRFTNICALDKFKFIFSCETEEEMEDILENHQETDHWFHSIRKWSNSETCATRTWIEVFGVPPQAWTRKNFGSIAKHWGTFVSLGKPPEPWDPNSSDLEDSMNNINQNRNDDDMDRQVAKFDDMANANDDTDAMEESHELGDGRSPKVMNDSGFQELLENQQFRSKTKIACIELE</sequence>
<dbReference type="Proteomes" id="UP001153076">
    <property type="component" value="Unassembled WGS sequence"/>
</dbReference>
<keyword evidence="1 2" id="KW-0694">RNA-binding</keyword>
<dbReference type="GO" id="GO:0003729">
    <property type="term" value="F:mRNA binding"/>
    <property type="evidence" value="ECO:0007669"/>
    <property type="project" value="TreeGrafter"/>
</dbReference>
<dbReference type="SUPFAM" id="SSF54928">
    <property type="entry name" value="RNA-binding domain, RBD"/>
    <property type="match status" value="1"/>
</dbReference>
<name>A0A9Q1KVU4_9CARY</name>
<dbReference type="PROSITE" id="PS50102">
    <property type="entry name" value="RRM"/>
    <property type="match status" value="1"/>
</dbReference>
<evidence type="ECO:0000256" key="2">
    <source>
        <dbReference type="PROSITE-ProRule" id="PRU00176"/>
    </source>
</evidence>
<dbReference type="CDD" id="cd00590">
    <property type="entry name" value="RRM_SF"/>
    <property type="match status" value="1"/>
</dbReference>
<dbReference type="Pfam" id="PF00076">
    <property type="entry name" value="RRM_1"/>
    <property type="match status" value="1"/>
</dbReference>
<feature type="compositionally biased region" description="Basic and acidic residues" evidence="3">
    <location>
        <begin position="286"/>
        <end position="296"/>
    </location>
</feature>
<dbReference type="InterPro" id="IPR035979">
    <property type="entry name" value="RBD_domain_sf"/>
</dbReference>
<evidence type="ECO:0000313" key="6">
    <source>
        <dbReference type="Proteomes" id="UP001153076"/>
    </source>
</evidence>
<dbReference type="InterPro" id="IPR012677">
    <property type="entry name" value="Nucleotide-bd_a/b_plait_sf"/>
</dbReference>
<dbReference type="PANTHER" id="PTHR48025:SF1">
    <property type="entry name" value="RRM DOMAIN-CONTAINING PROTEIN"/>
    <property type="match status" value="1"/>
</dbReference>
<evidence type="ECO:0000256" key="1">
    <source>
        <dbReference type="ARBA" id="ARBA00022884"/>
    </source>
</evidence>
<organism evidence="5 6">
    <name type="scientific">Carnegiea gigantea</name>
    <dbReference type="NCBI Taxonomy" id="171969"/>
    <lineage>
        <taxon>Eukaryota</taxon>
        <taxon>Viridiplantae</taxon>
        <taxon>Streptophyta</taxon>
        <taxon>Embryophyta</taxon>
        <taxon>Tracheophyta</taxon>
        <taxon>Spermatophyta</taxon>
        <taxon>Magnoliopsida</taxon>
        <taxon>eudicotyledons</taxon>
        <taxon>Gunneridae</taxon>
        <taxon>Pentapetalae</taxon>
        <taxon>Caryophyllales</taxon>
        <taxon>Cactineae</taxon>
        <taxon>Cactaceae</taxon>
        <taxon>Cactoideae</taxon>
        <taxon>Echinocereeae</taxon>
        <taxon>Carnegiea</taxon>
    </lineage>
</organism>
<evidence type="ECO:0000259" key="4">
    <source>
        <dbReference type="PROSITE" id="PS50102"/>
    </source>
</evidence>
<dbReference type="AlphaFoldDB" id="A0A9Q1KVU4"/>
<dbReference type="EMBL" id="JAKOGI010000019">
    <property type="protein sequence ID" value="KAJ8449823.1"/>
    <property type="molecule type" value="Genomic_DNA"/>
</dbReference>
<accession>A0A9Q1KVU4</accession>
<feature type="domain" description="RRM" evidence="4">
    <location>
        <begin position="26"/>
        <end position="104"/>
    </location>
</feature>